<comment type="caution">
    <text evidence="1">The sequence shown here is derived from an EMBL/GenBank/DDBJ whole genome shotgun (WGS) entry which is preliminary data.</text>
</comment>
<reference evidence="1" key="1">
    <citation type="submission" date="2021-05" db="EMBL/GenBank/DDBJ databases">
        <authorList>
            <person name="Pan Q."/>
            <person name="Jouanno E."/>
            <person name="Zahm M."/>
            <person name="Klopp C."/>
            <person name="Cabau C."/>
            <person name="Louis A."/>
            <person name="Berthelot C."/>
            <person name="Parey E."/>
            <person name="Roest Crollius H."/>
            <person name="Montfort J."/>
            <person name="Robinson-Rechavi M."/>
            <person name="Bouchez O."/>
            <person name="Lampietro C."/>
            <person name="Lopez Roques C."/>
            <person name="Donnadieu C."/>
            <person name="Postlethwait J."/>
            <person name="Bobe J."/>
            <person name="Dillon D."/>
            <person name="Chandos A."/>
            <person name="von Hippel F."/>
            <person name="Guiguen Y."/>
        </authorList>
    </citation>
    <scope>NUCLEOTIDE SEQUENCE</scope>
    <source>
        <strain evidence="1">YG-Jan2019</strain>
    </source>
</reference>
<dbReference type="Proteomes" id="UP001157502">
    <property type="component" value="Chromosome 12"/>
</dbReference>
<evidence type="ECO:0000313" key="1">
    <source>
        <dbReference type="EMBL" id="KAJ8003582.1"/>
    </source>
</evidence>
<keyword evidence="2" id="KW-1185">Reference proteome</keyword>
<sequence>MADVESAKLCPEPECEQRLTYDLRPALTTVLAVLVSSEMQLRGRRKRRPCDVGTSQSQTSRGIPASRTEMTVVEVTEQETPVNNQI</sequence>
<evidence type="ECO:0000313" key="2">
    <source>
        <dbReference type="Proteomes" id="UP001157502"/>
    </source>
</evidence>
<gene>
    <name evidence="1" type="ORF">DPEC_G00149840</name>
</gene>
<dbReference type="EMBL" id="CM055739">
    <property type="protein sequence ID" value="KAJ8003582.1"/>
    <property type="molecule type" value="Genomic_DNA"/>
</dbReference>
<accession>A0ACC2GJ71</accession>
<name>A0ACC2GJ71_DALPE</name>
<proteinExistence type="predicted"/>
<organism evidence="1 2">
    <name type="scientific">Dallia pectoralis</name>
    <name type="common">Alaska blackfish</name>
    <dbReference type="NCBI Taxonomy" id="75939"/>
    <lineage>
        <taxon>Eukaryota</taxon>
        <taxon>Metazoa</taxon>
        <taxon>Chordata</taxon>
        <taxon>Craniata</taxon>
        <taxon>Vertebrata</taxon>
        <taxon>Euteleostomi</taxon>
        <taxon>Actinopterygii</taxon>
        <taxon>Neopterygii</taxon>
        <taxon>Teleostei</taxon>
        <taxon>Protacanthopterygii</taxon>
        <taxon>Esociformes</taxon>
        <taxon>Umbridae</taxon>
        <taxon>Dallia</taxon>
    </lineage>
</organism>
<protein>
    <submittedName>
        <fullName evidence="1">Uncharacterized protein</fullName>
    </submittedName>
</protein>